<evidence type="ECO:0000313" key="3">
    <source>
        <dbReference type="Proteomes" id="UP000027361"/>
    </source>
</evidence>
<organism evidence="2 3">
    <name type="scientific">Tilletiaria anomala (strain ATCC 24038 / CBS 436.72 / UBC 951)</name>
    <dbReference type="NCBI Taxonomy" id="1037660"/>
    <lineage>
        <taxon>Eukaryota</taxon>
        <taxon>Fungi</taxon>
        <taxon>Dikarya</taxon>
        <taxon>Basidiomycota</taxon>
        <taxon>Ustilaginomycotina</taxon>
        <taxon>Exobasidiomycetes</taxon>
        <taxon>Georgefischeriales</taxon>
        <taxon>Tilletiariaceae</taxon>
        <taxon>Tilletiaria</taxon>
    </lineage>
</organism>
<dbReference type="RefSeq" id="XP_013241676.1">
    <property type="nucleotide sequence ID" value="XM_013386222.1"/>
</dbReference>
<accession>A0A066VIK8</accession>
<reference evidence="2 3" key="1">
    <citation type="submission" date="2014-05" db="EMBL/GenBank/DDBJ databases">
        <title>Draft genome sequence of a rare smut relative, Tilletiaria anomala UBC 951.</title>
        <authorList>
            <consortium name="DOE Joint Genome Institute"/>
            <person name="Toome M."/>
            <person name="Kuo A."/>
            <person name="Henrissat B."/>
            <person name="Lipzen A."/>
            <person name="Tritt A."/>
            <person name="Yoshinaga Y."/>
            <person name="Zane M."/>
            <person name="Barry K."/>
            <person name="Grigoriev I.V."/>
            <person name="Spatafora J.W."/>
            <person name="Aimea M.C."/>
        </authorList>
    </citation>
    <scope>NUCLEOTIDE SEQUENCE [LARGE SCALE GENOMIC DNA]</scope>
    <source>
        <strain evidence="2 3">UBC 951</strain>
    </source>
</reference>
<dbReference type="HOGENOM" id="CLU_1005196_0_0_1"/>
<dbReference type="AlphaFoldDB" id="A0A066VIK8"/>
<protein>
    <submittedName>
        <fullName evidence="2">Uncharacterized protein</fullName>
    </submittedName>
</protein>
<gene>
    <name evidence="2" type="ORF">K437DRAFT_275472</name>
</gene>
<evidence type="ECO:0000256" key="1">
    <source>
        <dbReference type="SAM" id="MobiDB-lite"/>
    </source>
</evidence>
<feature type="compositionally biased region" description="Polar residues" evidence="1">
    <location>
        <begin position="15"/>
        <end position="33"/>
    </location>
</feature>
<name>A0A066VIK8_TILAU</name>
<dbReference type="InParanoid" id="A0A066VIK8"/>
<dbReference type="OrthoDB" id="4085451at2759"/>
<dbReference type="Proteomes" id="UP000027361">
    <property type="component" value="Unassembled WGS sequence"/>
</dbReference>
<keyword evidence="3" id="KW-1185">Reference proteome</keyword>
<dbReference type="GeneID" id="25266633"/>
<feature type="region of interest" description="Disordered" evidence="1">
    <location>
        <begin position="1"/>
        <end position="49"/>
    </location>
</feature>
<evidence type="ECO:0000313" key="2">
    <source>
        <dbReference type="EMBL" id="KDN41321.1"/>
    </source>
</evidence>
<dbReference type="EMBL" id="JMSN01000081">
    <property type="protein sequence ID" value="KDN41321.1"/>
    <property type="molecule type" value="Genomic_DNA"/>
</dbReference>
<feature type="compositionally biased region" description="Low complexity" evidence="1">
    <location>
        <begin position="34"/>
        <end position="49"/>
    </location>
</feature>
<proteinExistence type="predicted"/>
<comment type="caution">
    <text evidence="2">The sequence shown here is derived from an EMBL/GenBank/DDBJ whole genome shotgun (WGS) entry which is preliminary data.</text>
</comment>
<sequence>MGSSTSKPARKLGLTATTTQLPRSTAVRSSRPPSTTAAGGATIAKGAGKASIAAVTEAGKYTTSPSELATAVCTAEKTPLEGAPPVQAVASAEHEIGRGSRGAQQQQGFDMHSLARSRSARAAVQGQASEQKNQDILEDGRDPQLMRNLASLGPVHVPRNRLNFRRSDQMLGILAARQRESAFEYPFPSSPAAAQHAVAPSSSPLTSSDRMSTSTLALLLDARKDCRSRAEVERLAVEFDVNIELLDKLARRFNTPSFGEYVDKEQGNSVQAGEQRSPRRVYAIWEEAELVDAPKQIGA</sequence>